<organism evidence="2 3">
    <name type="scientific">Citrus x changshan-huyou</name>
    <dbReference type="NCBI Taxonomy" id="2935761"/>
    <lineage>
        <taxon>Eukaryota</taxon>
        <taxon>Viridiplantae</taxon>
        <taxon>Streptophyta</taxon>
        <taxon>Embryophyta</taxon>
        <taxon>Tracheophyta</taxon>
        <taxon>Spermatophyta</taxon>
        <taxon>Magnoliopsida</taxon>
        <taxon>eudicotyledons</taxon>
        <taxon>Gunneridae</taxon>
        <taxon>Pentapetalae</taxon>
        <taxon>rosids</taxon>
        <taxon>malvids</taxon>
        <taxon>Sapindales</taxon>
        <taxon>Rutaceae</taxon>
        <taxon>Aurantioideae</taxon>
        <taxon>Citrus</taxon>
    </lineage>
</organism>
<proteinExistence type="predicted"/>
<feature type="compositionally biased region" description="Basic and acidic residues" evidence="1">
    <location>
        <begin position="38"/>
        <end position="57"/>
    </location>
</feature>
<dbReference type="AlphaFoldDB" id="A0AAP0LV76"/>
<dbReference type="PANTHER" id="PTHR33130">
    <property type="entry name" value="PUTATIVE (DUF1639)-RELATED"/>
    <property type="match status" value="1"/>
</dbReference>
<dbReference type="InterPro" id="IPR012438">
    <property type="entry name" value="DUF1639"/>
</dbReference>
<evidence type="ECO:0000313" key="3">
    <source>
        <dbReference type="Proteomes" id="UP001428341"/>
    </source>
</evidence>
<feature type="compositionally biased region" description="Low complexity" evidence="1">
    <location>
        <begin position="26"/>
        <end position="37"/>
    </location>
</feature>
<dbReference type="PANTHER" id="PTHR33130:SF43">
    <property type="entry name" value="OS01G0688600 PROTEIN"/>
    <property type="match status" value="1"/>
</dbReference>
<name>A0AAP0LV76_9ROSI</name>
<protein>
    <submittedName>
        <fullName evidence="2">Uncharacterized protein</fullName>
    </submittedName>
</protein>
<gene>
    <name evidence="2" type="ORF">WN944_019417</name>
</gene>
<feature type="region of interest" description="Disordered" evidence="1">
    <location>
        <begin position="1"/>
        <end position="111"/>
    </location>
</feature>
<comment type="caution">
    <text evidence="2">The sequence shown here is derived from an EMBL/GenBank/DDBJ whole genome shotgun (WGS) entry which is preliminary data.</text>
</comment>
<feature type="compositionally biased region" description="Basic and acidic residues" evidence="1">
    <location>
        <begin position="97"/>
        <end position="111"/>
    </location>
</feature>
<sequence length="245" mass="27039">MAPTATATDEAGSQLSDAILLKSTQDDSSSVSNSTSDNNKDSITKESNCHLAADQKKATSTPCKRPRIVLKFSSESKENTDDNVTSGKTLVPANRQESAEGKTWDEKDTTDCHDTRLGLGLGLEFVPPPKDKAREKKIISSNKFSFSFARDEIEADLLAMSSGFVPPPKEKAQKKKITFTNKLSVSLTRDQIKADLSAMSMCGSSSTKRNNKRSKKRILSVRRQLDHLFPGLHLKFITPRDYKIL</sequence>
<dbReference type="EMBL" id="JBCGBO010000007">
    <property type="protein sequence ID" value="KAK9188018.1"/>
    <property type="molecule type" value="Genomic_DNA"/>
</dbReference>
<evidence type="ECO:0000313" key="2">
    <source>
        <dbReference type="EMBL" id="KAK9188018.1"/>
    </source>
</evidence>
<feature type="compositionally biased region" description="Polar residues" evidence="1">
    <location>
        <begin position="1"/>
        <end position="16"/>
    </location>
</feature>
<reference evidence="2 3" key="1">
    <citation type="submission" date="2024-05" db="EMBL/GenBank/DDBJ databases">
        <title>Haplotype-resolved chromosome-level genome assembly of Huyou (Citrus changshanensis).</title>
        <authorList>
            <person name="Miao C."/>
            <person name="Chen W."/>
            <person name="Wu Y."/>
            <person name="Wang L."/>
            <person name="Zhao S."/>
            <person name="Grierson D."/>
            <person name="Xu C."/>
            <person name="Chen K."/>
        </authorList>
    </citation>
    <scope>NUCLEOTIDE SEQUENCE [LARGE SCALE GENOMIC DNA]</scope>
    <source>
        <strain evidence="2">01-14</strain>
        <tissue evidence="2">Leaf</tissue>
    </source>
</reference>
<dbReference type="Pfam" id="PF07797">
    <property type="entry name" value="DUF1639"/>
    <property type="match status" value="1"/>
</dbReference>
<dbReference type="Proteomes" id="UP001428341">
    <property type="component" value="Unassembled WGS sequence"/>
</dbReference>
<evidence type="ECO:0000256" key="1">
    <source>
        <dbReference type="SAM" id="MobiDB-lite"/>
    </source>
</evidence>
<keyword evidence="3" id="KW-1185">Reference proteome</keyword>
<accession>A0AAP0LV76</accession>